<dbReference type="AlphaFoldDB" id="A0A8S9UH14"/>
<protein>
    <submittedName>
        <fullName evidence="1">Uncharacterized protein</fullName>
    </submittedName>
</protein>
<dbReference type="EMBL" id="JAACNO010001519">
    <property type="protein sequence ID" value="KAF4140060.1"/>
    <property type="molecule type" value="Genomic_DNA"/>
</dbReference>
<sequence>MVVVALILIPHVTAMQYSFFQRAQLKRVSAAYFSIPNCASGAVDGNDYSKTEYCASDCMKLMRRLLPDIPDSEFNDNNLGESYGAIVIWCDETSSSSSGSASDARLRYFSEDTSSTGITMSITPICATEDVAILDKINVESEDSKYCKGNVSTNVVTKVALCDVSSS</sequence>
<proteinExistence type="predicted"/>
<gene>
    <name evidence="1" type="ORF">GN958_ATG10810</name>
</gene>
<comment type="caution">
    <text evidence="1">The sequence shown here is derived from an EMBL/GenBank/DDBJ whole genome shotgun (WGS) entry which is preliminary data.</text>
</comment>
<reference evidence="1" key="1">
    <citation type="submission" date="2020-03" db="EMBL/GenBank/DDBJ databases">
        <title>Hybrid Assembly of Korean Phytophthora infestans isolates.</title>
        <authorList>
            <person name="Prokchorchik M."/>
            <person name="Lee Y."/>
            <person name="Seo J."/>
            <person name="Cho J.-H."/>
            <person name="Park Y.-E."/>
            <person name="Jang D.-C."/>
            <person name="Im J.-S."/>
            <person name="Choi J.-G."/>
            <person name="Park H.-J."/>
            <person name="Lee G.-B."/>
            <person name="Lee Y.-G."/>
            <person name="Hong S.-Y."/>
            <person name="Cho K."/>
            <person name="Sohn K.H."/>
        </authorList>
    </citation>
    <scope>NUCLEOTIDE SEQUENCE</scope>
    <source>
        <strain evidence="1">KR_2_A2</strain>
    </source>
</reference>
<organism evidence="1 2">
    <name type="scientific">Phytophthora infestans</name>
    <name type="common">Potato late blight agent</name>
    <name type="synonym">Botrytis infestans</name>
    <dbReference type="NCBI Taxonomy" id="4787"/>
    <lineage>
        <taxon>Eukaryota</taxon>
        <taxon>Sar</taxon>
        <taxon>Stramenopiles</taxon>
        <taxon>Oomycota</taxon>
        <taxon>Peronosporomycetes</taxon>
        <taxon>Peronosporales</taxon>
        <taxon>Peronosporaceae</taxon>
        <taxon>Phytophthora</taxon>
    </lineage>
</organism>
<evidence type="ECO:0000313" key="2">
    <source>
        <dbReference type="Proteomes" id="UP000704712"/>
    </source>
</evidence>
<dbReference type="Proteomes" id="UP000704712">
    <property type="component" value="Unassembled WGS sequence"/>
</dbReference>
<evidence type="ECO:0000313" key="1">
    <source>
        <dbReference type="EMBL" id="KAF4140060.1"/>
    </source>
</evidence>
<accession>A0A8S9UH14</accession>
<name>A0A8S9UH14_PHYIN</name>